<evidence type="ECO:0000256" key="1">
    <source>
        <dbReference type="ARBA" id="ARBA00022737"/>
    </source>
</evidence>
<dbReference type="PROSITE" id="PS50102">
    <property type="entry name" value="RRM"/>
    <property type="match status" value="2"/>
</dbReference>
<organism evidence="6">
    <name type="scientific">Blumeria graminis f. sp. tritici 96224</name>
    <dbReference type="NCBI Taxonomy" id="1268274"/>
    <lineage>
        <taxon>Eukaryota</taxon>
        <taxon>Fungi</taxon>
        <taxon>Dikarya</taxon>
        <taxon>Ascomycota</taxon>
        <taxon>Pezizomycotina</taxon>
        <taxon>Leotiomycetes</taxon>
        <taxon>Erysiphales</taxon>
        <taxon>Erysiphaceae</taxon>
        <taxon>Blumeria</taxon>
    </lineage>
</organism>
<dbReference type="Gene3D" id="3.30.70.330">
    <property type="match status" value="2"/>
</dbReference>
<keyword evidence="2 3" id="KW-0694">RNA-binding</keyword>
<accession>A0A381L5G1</accession>
<dbReference type="InterPro" id="IPR000504">
    <property type="entry name" value="RRM_dom"/>
</dbReference>
<dbReference type="OrthoDB" id="271725at2759"/>
<dbReference type="Pfam" id="PF00076">
    <property type="entry name" value="RRM_1"/>
    <property type="match status" value="2"/>
</dbReference>
<dbReference type="GO" id="GO:0003723">
    <property type="term" value="F:RNA binding"/>
    <property type="evidence" value="ECO:0007669"/>
    <property type="project" value="UniProtKB-UniRule"/>
</dbReference>
<evidence type="ECO:0000256" key="4">
    <source>
        <dbReference type="SAM" id="MobiDB-lite"/>
    </source>
</evidence>
<feature type="region of interest" description="Disordered" evidence="4">
    <location>
        <begin position="1"/>
        <end position="49"/>
    </location>
</feature>
<evidence type="ECO:0000313" key="6">
    <source>
        <dbReference type="EMBL" id="SUZ08770.1"/>
    </source>
</evidence>
<sequence length="579" mass="63427">MSYQNTANHIENTPYNNSTSGIYNQSQSRTQRVTNVQEGASFPQPKSASQSDVSLNALMGQFASMSLPTSNLTPASSLNAVQPLVGSNQYFYNPADNTYLVAPAVYPTQPLGAAQANENNYSSYAATLPYFAQSAYSGYVPGLHLMPYTPNRVNSGYYPDRADLLHKEVPGLENRRGSYSTNESVPGTPHYCSFTQREQAKIATVDRSPFGSTPSPQATQPTIKPLPYKTIPVNVDIDGLLLQNPPIPRAVPAVFTPRENMRTLDQSLSNPIAGNRNVYIRGLHPNTDDATLMAYAARFGRVETSKAIIDTTTGACKGFGFAKYANVRDSELCIRGLYKLGYEVGFARESFNSRLKAEGDDGSTNLYVSNLPKNMTEAELGAIFMDYTVQSSRILRDSQNNSRGVGFARFESREICEEIIKKFHGQPIGEEGLLLQVRYADTPSQKDLKRVTTERRQFRTQEYNVGAYGATADILGLSSPISSPVVPRAAQIARHFPNSRSSGSWKRESEETNKSPEIFKDLNCQAKVGSSCDNAECNALKVITTISEDGSIDDSATINNDSPSVAFANSKFSPIKRKS</sequence>
<dbReference type="InterPro" id="IPR012677">
    <property type="entry name" value="Nucleotide-bd_a/b_plait_sf"/>
</dbReference>
<dbReference type="PANTHER" id="PTHR24012">
    <property type="entry name" value="RNA BINDING PROTEIN"/>
    <property type="match status" value="1"/>
</dbReference>
<dbReference type="FunFam" id="3.30.70.330:FF:000468">
    <property type="entry name" value="Related to single-stranded DNA-binding protein MSSP-1"/>
    <property type="match status" value="1"/>
</dbReference>
<dbReference type="SMART" id="SM00360">
    <property type="entry name" value="RRM"/>
    <property type="match status" value="2"/>
</dbReference>
<dbReference type="SUPFAM" id="SSF54928">
    <property type="entry name" value="RNA-binding domain, RBD"/>
    <property type="match status" value="2"/>
</dbReference>
<evidence type="ECO:0000259" key="5">
    <source>
        <dbReference type="PROSITE" id="PS50102"/>
    </source>
</evidence>
<protein>
    <submittedName>
        <fullName evidence="6">Bgt-1416</fullName>
    </submittedName>
</protein>
<dbReference type="InterPro" id="IPR035979">
    <property type="entry name" value="RBD_domain_sf"/>
</dbReference>
<gene>
    <name evidence="6" type="ORF">BGT96224V2_LOCUS1763</name>
</gene>
<dbReference type="FunFam" id="3.30.70.330:FF:000323">
    <property type="entry name" value="RNA binding protein MSSP-2"/>
    <property type="match status" value="1"/>
</dbReference>
<dbReference type="AlphaFoldDB" id="A0A381L5G1"/>
<reference evidence="6" key="1">
    <citation type="submission" date="2018-07" db="EMBL/GenBank/DDBJ databases">
        <authorList>
            <person name="Quirk P.G."/>
            <person name="Krulwich T.A."/>
        </authorList>
    </citation>
    <scope>NUCLEOTIDE SEQUENCE</scope>
    <source>
        <strain evidence="6">96224</strain>
    </source>
</reference>
<dbReference type="EMBL" id="UIGY01000028">
    <property type="protein sequence ID" value="SUZ08770.1"/>
    <property type="molecule type" value="Genomic_DNA"/>
</dbReference>
<keyword evidence="1" id="KW-0677">Repeat</keyword>
<feature type="domain" description="RRM" evidence="5">
    <location>
        <begin position="364"/>
        <end position="442"/>
    </location>
</feature>
<evidence type="ECO:0000256" key="3">
    <source>
        <dbReference type="PROSITE-ProRule" id="PRU00176"/>
    </source>
</evidence>
<feature type="domain" description="RRM" evidence="5">
    <location>
        <begin position="276"/>
        <end position="349"/>
    </location>
</feature>
<evidence type="ECO:0000256" key="2">
    <source>
        <dbReference type="ARBA" id="ARBA00022884"/>
    </source>
</evidence>
<name>A0A381L5G1_BLUGR</name>
<proteinExistence type="predicted"/>